<name>A0ABS8CIM0_9RHOB</name>
<evidence type="ECO:0000313" key="3">
    <source>
        <dbReference type="Proteomes" id="UP001198571"/>
    </source>
</evidence>
<proteinExistence type="predicted"/>
<evidence type="ECO:0000256" key="1">
    <source>
        <dbReference type="SAM" id="Phobius"/>
    </source>
</evidence>
<protein>
    <submittedName>
        <fullName evidence="2">Uncharacterized protein</fullName>
    </submittedName>
</protein>
<dbReference type="RefSeq" id="WP_226934137.1">
    <property type="nucleotide sequence ID" value="NZ_JACDXX010000003.1"/>
</dbReference>
<gene>
    <name evidence="2" type="ORF">H0485_04340</name>
</gene>
<organism evidence="2 3">
    <name type="scientific">Pseudogemmobacter faecipullorum</name>
    <dbReference type="NCBI Taxonomy" id="2755041"/>
    <lineage>
        <taxon>Bacteria</taxon>
        <taxon>Pseudomonadati</taxon>
        <taxon>Pseudomonadota</taxon>
        <taxon>Alphaproteobacteria</taxon>
        <taxon>Rhodobacterales</taxon>
        <taxon>Paracoccaceae</taxon>
        <taxon>Pseudogemmobacter</taxon>
    </lineage>
</organism>
<keyword evidence="1" id="KW-1133">Transmembrane helix</keyword>
<dbReference type="EMBL" id="JACDXX010000003">
    <property type="protein sequence ID" value="MCB5409238.1"/>
    <property type="molecule type" value="Genomic_DNA"/>
</dbReference>
<evidence type="ECO:0000313" key="2">
    <source>
        <dbReference type="EMBL" id="MCB5409238.1"/>
    </source>
</evidence>
<feature type="transmembrane region" description="Helical" evidence="1">
    <location>
        <begin position="33"/>
        <end position="52"/>
    </location>
</feature>
<sequence length="98" mass="9607">MLALSARGALAVLLCEAGPGPGSGAGADLLSLPVLSLVLTALLPGFVLTAFWGSRRGLAGLGATLMALSGPLLLGLMAGVLLRHAFAPAALGCRARAC</sequence>
<keyword evidence="1" id="KW-0472">Membrane</keyword>
<keyword evidence="3" id="KW-1185">Reference proteome</keyword>
<feature type="transmembrane region" description="Helical" evidence="1">
    <location>
        <begin position="59"/>
        <end position="82"/>
    </location>
</feature>
<dbReference type="Proteomes" id="UP001198571">
    <property type="component" value="Unassembled WGS sequence"/>
</dbReference>
<accession>A0ABS8CIM0</accession>
<reference evidence="2 3" key="1">
    <citation type="submission" date="2020-07" db="EMBL/GenBank/DDBJ databases">
        <title>Pseudogemmobacter sp. nov., isolated from poultry manure in Taiwan.</title>
        <authorList>
            <person name="Lin S.-Y."/>
            <person name="Tang Y.-S."/>
            <person name="Young C.-C."/>
        </authorList>
    </citation>
    <scope>NUCLEOTIDE SEQUENCE [LARGE SCALE GENOMIC DNA]</scope>
    <source>
        <strain evidence="2 3">CC-YST710</strain>
    </source>
</reference>
<comment type="caution">
    <text evidence="2">The sequence shown here is derived from an EMBL/GenBank/DDBJ whole genome shotgun (WGS) entry which is preliminary data.</text>
</comment>
<keyword evidence="1" id="KW-0812">Transmembrane</keyword>